<protein>
    <submittedName>
        <fullName evidence="2">Uncharacterized protein</fullName>
    </submittedName>
</protein>
<accession>A0ABN2LBM2</accession>
<gene>
    <name evidence="2" type="ORF">GCM10009768_09480</name>
</gene>
<dbReference type="Proteomes" id="UP001500851">
    <property type="component" value="Unassembled WGS sequence"/>
</dbReference>
<name>A0ABN2LBM2_9MICO</name>
<keyword evidence="1" id="KW-0472">Membrane</keyword>
<proteinExistence type="predicted"/>
<reference evidence="2 3" key="1">
    <citation type="journal article" date="2019" name="Int. J. Syst. Evol. Microbiol.">
        <title>The Global Catalogue of Microorganisms (GCM) 10K type strain sequencing project: providing services to taxonomists for standard genome sequencing and annotation.</title>
        <authorList>
            <consortium name="The Broad Institute Genomics Platform"/>
            <consortium name="The Broad Institute Genome Sequencing Center for Infectious Disease"/>
            <person name="Wu L."/>
            <person name="Ma J."/>
        </authorList>
    </citation>
    <scope>NUCLEOTIDE SEQUENCE [LARGE SCALE GENOMIC DNA]</scope>
    <source>
        <strain evidence="2 3">JCM 14736</strain>
    </source>
</reference>
<evidence type="ECO:0000256" key="1">
    <source>
        <dbReference type="SAM" id="Phobius"/>
    </source>
</evidence>
<feature type="transmembrane region" description="Helical" evidence="1">
    <location>
        <begin position="16"/>
        <end position="42"/>
    </location>
</feature>
<evidence type="ECO:0000313" key="3">
    <source>
        <dbReference type="Proteomes" id="UP001500851"/>
    </source>
</evidence>
<keyword evidence="3" id="KW-1185">Reference proteome</keyword>
<sequence length="62" mass="6774">MSRGGALESIVWGICAYFWFLWVTGAGAPTALWLALVFFVLVELASRTRAQPSAVRPLGQYA</sequence>
<comment type="caution">
    <text evidence="2">The sequence shown here is derived from an EMBL/GenBank/DDBJ whole genome shotgun (WGS) entry which is preliminary data.</text>
</comment>
<dbReference type="RefSeq" id="WP_344029974.1">
    <property type="nucleotide sequence ID" value="NZ_BAAAOB010000001.1"/>
</dbReference>
<keyword evidence="1" id="KW-0812">Transmembrane</keyword>
<evidence type="ECO:0000313" key="2">
    <source>
        <dbReference type="EMBL" id="GAA1782689.1"/>
    </source>
</evidence>
<organism evidence="2 3">
    <name type="scientific">Leucobacter iarius</name>
    <dbReference type="NCBI Taxonomy" id="333963"/>
    <lineage>
        <taxon>Bacteria</taxon>
        <taxon>Bacillati</taxon>
        <taxon>Actinomycetota</taxon>
        <taxon>Actinomycetes</taxon>
        <taxon>Micrococcales</taxon>
        <taxon>Microbacteriaceae</taxon>
        <taxon>Leucobacter</taxon>
    </lineage>
</organism>
<keyword evidence="1" id="KW-1133">Transmembrane helix</keyword>
<dbReference type="EMBL" id="BAAAOB010000001">
    <property type="protein sequence ID" value="GAA1782689.1"/>
    <property type="molecule type" value="Genomic_DNA"/>
</dbReference>